<feature type="non-terminal residue" evidence="2">
    <location>
        <position position="1"/>
    </location>
</feature>
<dbReference type="AlphaFoldDB" id="A0A6J4SNZ9"/>
<organism evidence="2">
    <name type="scientific">uncultured Solirubrobacteraceae bacterium</name>
    <dbReference type="NCBI Taxonomy" id="1162706"/>
    <lineage>
        <taxon>Bacteria</taxon>
        <taxon>Bacillati</taxon>
        <taxon>Actinomycetota</taxon>
        <taxon>Thermoleophilia</taxon>
        <taxon>Solirubrobacterales</taxon>
        <taxon>Solirubrobacteraceae</taxon>
        <taxon>environmental samples</taxon>
    </lineage>
</organism>
<accession>A0A6J4SNZ9</accession>
<gene>
    <name evidence="2" type="ORF">AVDCRST_MAG53-1833</name>
</gene>
<feature type="compositionally biased region" description="Low complexity" evidence="1">
    <location>
        <begin position="1"/>
        <end position="10"/>
    </location>
</feature>
<feature type="region of interest" description="Disordered" evidence="1">
    <location>
        <begin position="37"/>
        <end position="95"/>
    </location>
</feature>
<evidence type="ECO:0000256" key="1">
    <source>
        <dbReference type="SAM" id="MobiDB-lite"/>
    </source>
</evidence>
<dbReference type="EMBL" id="CADCVR010000059">
    <property type="protein sequence ID" value="CAA9499181.1"/>
    <property type="molecule type" value="Genomic_DNA"/>
</dbReference>
<proteinExistence type="predicted"/>
<protein>
    <submittedName>
        <fullName evidence="2">Uncharacterized protein</fullName>
    </submittedName>
</protein>
<feature type="compositionally biased region" description="Basic residues" evidence="1">
    <location>
        <begin position="58"/>
        <end position="75"/>
    </location>
</feature>
<feature type="non-terminal residue" evidence="2">
    <location>
        <position position="95"/>
    </location>
</feature>
<reference evidence="2" key="1">
    <citation type="submission" date="2020-02" db="EMBL/GenBank/DDBJ databases">
        <authorList>
            <person name="Meier V. D."/>
        </authorList>
    </citation>
    <scope>NUCLEOTIDE SEQUENCE</scope>
    <source>
        <strain evidence="2">AVDCRST_MAG53</strain>
    </source>
</reference>
<evidence type="ECO:0000313" key="2">
    <source>
        <dbReference type="EMBL" id="CAA9499181.1"/>
    </source>
</evidence>
<name>A0A6J4SNZ9_9ACTN</name>
<feature type="region of interest" description="Disordered" evidence="1">
    <location>
        <begin position="1"/>
        <end position="24"/>
    </location>
</feature>
<feature type="compositionally biased region" description="Low complexity" evidence="1">
    <location>
        <begin position="76"/>
        <end position="95"/>
    </location>
</feature>
<feature type="compositionally biased region" description="Low complexity" evidence="1">
    <location>
        <begin position="37"/>
        <end position="54"/>
    </location>
</feature>
<sequence>CPSSSAASSPRCWPSGSPPRPAPKCRSRCFLSCSRRSPCPASRSCRPGSSRAPAFRTSPRRRPWPGCRRPPRRCARCPPRSAASGSAAPGRTACA</sequence>